<keyword evidence="2 6" id="KW-0436">Ligase</keyword>
<name>A0A1H8P7Q6_9ACTN</name>
<dbReference type="SUPFAM" id="SSF55931">
    <property type="entry name" value="Glutamine synthetase/guanido kinase"/>
    <property type="match status" value="1"/>
</dbReference>
<organism evidence="6 7">
    <name type="scientific">Denitrobacterium detoxificans</name>
    <dbReference type="NCBI Taxonomy" id="79604"/>
    <lineage>
        <taxon>Bacteria</taxon>
        <taxon>Bacillati</taxon>
        <taxon>Actinomycetota</taxon>
        <taxon>Coriobacteriia</taxon>
        <taxon>Eggerthellales</taxon>
        <taxon>Eggerthellaceae</taxon>
        <taxon>Denitrobacterium</taxon>
    </lineage>
</organism>
<dbReference type="EMBL" id="FOEC01000001">
    <property type="protein sequence ID" value="SEO37553.1"/>
    <property type="molecule type" value="Genomic_DNA"/>
</dbReference>
<dbReference type="InterPro" id="IPR029062">
    <property type="entry name" value="Class_I_gatase-like"/>
</dbReference>
<dbReference type="GO" id="GO:0016787">
    <property type="term" value="F:hydrolase activity"/>
    <property type="evidence" value="ECO:0007669"/>
    <property type="project" value="InterPro"/>
</dbReference>
<keyword evidence="4" id="KW-0067">ATP-binding</keyword>
<accession>A0A1H8P7Q6</accession>
<evidence type="ECO:0000256" key="5">
    <source>
        <dbReference type="ARBA" id="ARBA00048819"/>
    </source>
</evidence>
<dbReference type="AlphaFoldDB" id="A0A1H8P7Q6"/>
<comment type="catalytic activity">
    <reaction evidence="5">
        <text>L-cysteine + L-glutamate + ATP = gamma-L-glutamyl-L-cysteine + ADP + phosphate + H(+)</text>
        <dbReference type="Rhea" id="RHEA:13285"/>
        <dbReference type="ChEBI" id="CHEBI:15378"/>
        <dbReference type="ChEBI" id="CHEBI:29985"/>
        <dbReference type="ChEBI" id="CHEBI:30616"/>
        <dbReference type="ChEBI" id="CHEBI:35235"/>
        <dbReference type="ChEBI" id="CHEBI:43474"/>
        <dbReference type="ChEBI" id="CHEBI:58173"/>
        <dbReference type="ChEBI" id="CHEBI:456216"/>
        <dbReference type="EC" id="6.3.2.2"/>
    </reaction>
</comment>
<evidence type="ECO:0000256" key="4">
    <source>
        <dbReference type="ARBA" id="ARBA00022840"/>
    </source>
</evidence>
<dbReference type="PANTHER" id="PTHR34378">
    <property type="entry name" value="GLUTAMATE--CYSTEINE LIGASE, CHLOROPLASTIC"/>
    <property type="match status" value="1"/>
</dbReference>
<dbReference type="GO" id="GO:0004357">
    <property type="term" value="F:glutamate-cysteine ligase activity"/>
    <property type="evidence" value="ECO:0007669"/>
    <property type="project" value="UniProtKB-EC"/>
</dbReference>
<gene>
    <name evidence="6" type="ORF">SAMN02910314_00038</name>
</gene>
<proteinExistence type="predicted"/>
<dbReference type="EC" id="6.3.2.2" evidence="1"/>
<dbReference type="PROSITE" id="PS51273">
    <property type="entry name" value="GATASE_TYPE_1"/>
    <property type="match status" value="1"/>
</dbReference>
<reference evidence="7" key="1">
    <citation type="submission" date="2016-10" db="EMBL/GenBank/DDBJ databases">
        <authorList>
            <person name="Varghese N."/>
        </authorList>
    </citation>
    <scope>NUCLEOTIDE SEQUENCE [LARGE SCALE GENOMIC DNA]</scope>
    <source>
        <strain evidence="7">DSM 21843</strain>
    </source>
</reference>
<dbReference type="InterPro" id="IPR011697">
    <property type="entry name" value="Peptidase_C26"/>
</dbReference>
<dbReference type="PANTHER" id="PTHR34378:SF1">
    <property type="entry name" value="GLUTAMATE--CYSTEINE LIGASE, CHLOROPLASTIC"/>
    <property type="match status" value="1"/>
</dbReference>
<dbReference type="InterPro" id="IPR006336">
    <property type="entry name" value="GCS2"/>
</dbReference>
<evidence type="ECO:0000256" key="2">
    <source>
        <dbReference type="ARBA" id="ARBA00022598"/>
    </source>
</evidence>
<dbReference type="RefSeq" id="WP_143117289.1">
    <property type="nucleotide sequence ID" value="NZ_CP011402.1"/>
</dbReference>
<dbReference type="GO" id="GO:0006750">
    <property type="term" value="P:glutathione biosynthetic process"/>
    <property type="evidence" value="ECO:0007669"/>
    <property type="project" value="InterPro"/>
</dbReference>
<dbReference type="Gene3D" id="3.30.590.20">
    <property type="match status" value="1"/>
</dbReference>
<keyword evidence="7" id="KW-1185">Reference proteome</keyword>
<dbReference type="InterPro" id="IPR035434">
    <property type="entry name" value="GCL_bact_plant"/>
</dbReference>
<evidence type="ECO:0000256" key="3">
    <source>
        <dbReference type="ARBA" id="ARBA00022741"/>
    </source>
</evidence>
<dbReference type="InterPro" id="IPR014746">
    <property type="entry name" value="Gln_synth/guanido_kin_cat_dom"/>
</dbReference>
<dbReference type="Gene3D" id="3.40.50.880">
    <property type="match status" value="1"/>
</dbReference>
<evidence type="ECO:0000313" key="6">
    <source>
        <dbReference type="EMBL" id="SEO37553.1"/>
    </source>
</evidence>
<protein>
    <recommendedName>
        <fullName evidence="1">glutamate--cysteine ligase</fullName>
        <ecNumber evidence="1">6.3.2.2</ecNumber>
    </recommendedName>
</protein>
<evidence type="ECO:0000313" key="7">
    <source>
        <dbReference type="Proteomes" id="UP000182975"/>
    </source>
</evidence>
<dbReference type="SUPFAM" id="SSF52317">
    <property type="entry name" value="Class I glutamine amidotransferase-like"/>
    <property type="match status" value="1"/>
</dbReference>
<evidence type="ECO:0000256" key="1">
    <source>
        <dbReference type="ARBA" id="ARBA00012220"/>
    </source>
</evidence>
<dbReference type="Proteomes" id="UP000182975">
    <property type="component" value="Unassembled WGS sequence"/>
</dbReference>
<dbReference type="GO" id="GO:0005524">
    <property type="term" value="F:ATP binding"/>
    <property type="evidence" value="ECO:0007669"/>
    <property type="project" value="UniProtKB-KW"/>
</dbReference>
<dbReference type="Pfam" id="PF07722">
    <property type="entry name" value="Peptidase_C26"/>
    <property type="match status" value="1"/>
</dbReference>
<dbReference type="CDD" id="cd01745">
    <property type="entry name" value="GATase1_2"/>
    <property type="match status" value="1"/>
</dbReference>
<dbReference type="OrthoDB" id="9813383at2"/>
<sequence>MESKIDFHKVNRDKLVAFFKSGEKFSQSMGFELEHIVVRRDGSPVAYSEPGGIRDVLLRLAPSYENASYEGENIVGMQRKGIAISTEPAGQIEISAGPFSSVCEIDRAYLNFRKELDPILDEFGLVTPMLGYHPTARARDLELIPKFRYDCMTDFLGKQAPEGICMMRGSASLQISIDFETETDAMRKLRIAQILGPILAFICDNSPVFEGEEAKENMVRTHIWDSMKHDRVGVIPGSLKRGYSYADYADYILSREAILVPGENEGEPWRYVGNATFDELYAHREMTQAELEHALSMVWPDVRLKNFLEIRPADAMPIEYSLAYAVLVRALFYSRRTLDVLETLLDWVDEGHVEAAKKSLMKHGYGAEVYGRPVEFWADLLLVLASGSLRPGEAEYLEPIASMVKHRFTLAEVWPRLMEKRNGMPAGSPNAPVIGIVPRYDFEWTGLAVSDGYLGGLLEVGAIPIVLPATSDPAHIERLVASCDGFLIPGGQDIDPARYGSLREVHTHRSATARDAMEDVLVRAVVEADKPLLGICRGMQSLNVALGGTLQQDIRDACDQSESVHMQNRPYTLPAHMVEIVKDSRLAEYVGATRLGVNTIHHQSVAKPGKGLVVNAISPEDGIVEGIEMPGKRFVVGVQWHPEHMWRERPHSKRLFKAFVDAAAEVRAERG</sequence>
<dbReference type="Pfam" id="PF04107">
    <property type="entry name" value="GCS2"/>
    <property type="match status" value="1"/>
</dbReference>
<keyword evidence="3" id="KW-0547">Nucleotide-binding</keyword>